<sequence length="298" mass="32762">MADAADAVHSLTDEVLSRLQGCTDARFKQVMSSLVTHLHDFVRDVDLTGDEWMQAIQFLTATGQQCTDKRQEFILLSDTLGVSMLVVALAQARAGGRAAGATPATEATVQGPYYWEGAPDRPLGFDIGEGVPGEPALYTGRVTDTEGRPLPGALLDVWSGDGEGNYDMQMADNTTMRARGRFRTDAQGRFWFWSIRPSYYPIPMDGPVGRMIERMGRDPNRPGHIHMMVSADGHVPVTTHLFVADSPYIETDVVFGVRDSLVVPFERHEPGTAVDGRPMRKPYWSAHYDFRLATAAGA</sequence>
<evidence type="ECO:0000256" key="1">
    <source>
        <dbReference type="ARBA" id="ARBA00001965"/>
    </source>
</evidence>
<evidence type="ECO:0000313" key="10">
    <source>
        <dbReference type="Proteomes" id="UP001056201"/>
    </source>
</evidence>
<evidence type="ECO:0000256" key="5">
    <source>
        <dbReference type="ARBA" id="ARBA00023002"/>
    </source>
</evidence>
<dbReference type="InterPro" id="IPR007535">
    <property type="entry name" value="Catechol_dOase_N"/>
</dbReference>
<keyword evidence="10" id="KW-1185">Reference proteome</keyword>
<proteinExistence type="inferred from homology"/>
<dbReference type="PANTHER" id="PTHR33711:SF7">
    <property type="entry name" value="INTRADIOL RING-CLEAVAGE DIOXYGENASES DOMAIN-CONTAINING PROTEIN-RELATED"/>
    <property type="match status" value="1"/>
</dbReference>
<comment type="cofactor">
    <cofactor evidence="1">
        <name>Fe(3+)</name>
        <dbReference type="ChEBI" id="CHEBI:29034"/>
    </cofactor>
</comment>
<evidence type="ECO:0000259" key="7">
    <source>
        <dbReference type="Pfam" id="PF00775"/>
    </source>
</evidence>
<protein>
    <submittedName>
        <fullName evidence="9">Hydroxyquinol 1,2-dioxygenase</fullName>
    </submittedName>
</protein>
<keyword evidence="6" id="KW-0408">Iron</keyword>
<dbReference type="RefSeq" id="WP_250195375.1">
    <property type="nucleotide sequence ID" value="NZ_CP097635.1"/>
</dbReference>
<dbReference type="InterPro" id="IPR000627">
    <property type="entry name" value="Intradiol_dOase_C"/>
</dbReference>
<evidence type="ECO:0000313" key="9">
    <source>
        <dbReference type="EMBL" id="URI07110.1"/>
    </source>
</evidence>
<dbReference type="EMBL" id="CP097635">
    <property type="protein sequence ID" value="URI07110.1"/>
    <property type="molecule type" value="Genomic_DNA"/>
</dbReference>
<dbReference type="Pfam" id="PF00775">
    <property type="entry name" value="Dioxygenase_C"/>
    <property type="match status" value="1"/>
</dbReference>
<reference evidence="9" key="1">
    <citation type="submission" date="2022-05" db="EMBL/GenBank/DDBJ databases">
        <title>An RpoN-dependent PEP-CTERM gene is involved in floc formation of an Aquincola tertiaricarbonis strain.</title>
        <authorList>
            <person name="Qiu D."/>
            <person name="Xia M."/>
        </authorList>
    </citation>
    <scope>NUCLEOTIDE SEQUENCE</scope>
    <source>
        <strain evidence="9">RN12</strain>
    </source>
</reference>
<evidence type="ECO:0000256" key="4">
    <source>
        <dbReference type="ARBA" id="ARBA00022964"/>
    </source>
</evidence>
<dbReference type="SUPFAM" id="SSF49482">
    <property type="entry name" value="Aromatic compound dioxygenase"/>
    <property type="match status" value="1"/>
</dbReference>
<keyword evidence="3" id="KW-0479">Metal-binding</keyword>
<accession>A0ABY4S4F9</accession>
<dbReference type="InterPro" id="IPR050770">
    <property type="entry name" value="Intradiol_RC_Dioxygenase"/>
</dbReference>
<name>A0ABY4S4F9_AQUTE</name>
<evidence type="ECO:0000256" key="3">
    <source>
        <dbReference type="ARBA" id="ARBA00022723"/>
    </source>
</evidence>
<comment type="similarity">
    <text evidence="2">Belongs to the intradiol ring-cleavage dioxygenase family.</text>
</comment>
<feature type="domain" description="Catechol dioxygenase N-terminal" evidence="8">
    <location>
        <begin position="24"/>
        <end position="94"/>
    </location>
</feature>
<dbReference type="Gene3D" id="2.60.130.10">
    <property type="entry name" value="Aromatic compound dioxygenase"/>
    <property type="match status" value="1"/>
</dbReference>
<feature type="domain" description="Intradiol ring-cleavage dioxygenases" evidence="7">
    <location>
        <begin position="110"/>
        <end position="278"/>
    </location>
</feature>
<dbReference type="InterPro" id="IPR015889">
    <property type="entry name" value="Intradiol_dOase_core"/>
</dbReference>
<keyword evidence="5" id="KW-0560">Oxidoreductase</keyword>
<gene>
    <name evidence="9" type="ORF">MW290_00350</name>
</gene>
<evidence type="ECO:0000256" key="2">
    <source>
        <dbReference type="ARBA" id="ARBA00007825"/>
    </source>
</evidence>
<evidence type="ECO:0000256" key="6">
    <source>
        <dbReference type="ARBA" id="ARBA00023004"/>
    </source>
</evidence>
<organism evidence="9 10">
    <name type="scientific">Aquincola tertiaricarbonis</name>
    <dbReference type="NCBI Taxonomy" id="391953"/>
    <lineage>
        <taxon>Bacteria</taxon>
        <taxon>Pseudomonadati</taxon>
        <taxon>Pseudomonadota</taxon>
        <taxon>Betaproteobacteria</taxon>
        <taxon>Burkholderiales</taxon>
        <taxon>Sphaerotilaceae</taxon>
        <taxon>Aquincola</taxon>
    </lineage>
</organism>
<evidence type="ECO:0000259" key="8">
    <source>
        <dbReference type="Pfam" id="PF04444"/>
    </source>
</evidence>
<dbReference type="Pfam" id="PF04444">
    <property type="entry name" value="Dioxygenase_N"/>
    <property type="match status" value="1"/>
</dbReference>
<dbReference type="PANTHER" id="PTHR33711">
    <property type="entry name" value="DIOXYGENASE, PUTATIVE (AFU_ORTHOLOGUE AFUA_2G02910)-RELATED"/>
    <property type="match status" value="1"/>
</dbReference>
<keyword evidence="4" id="KW-0223">Dioxygenase</keyword>
<dbReference type="Proteomes" id="UP001056201">
    <property type="component" value="Chromosome 1"/>
</dbReference>